<feature type="compositionally biased region" description="Low complexity" evidence="6">
    <location>
        <begin position="299"/>
        <end position="324"/>
    </location>
</feature>
<dbReference type="PROSITE" id="PS50023">
    <property type="entry name" value="LIM_DOMAIN_2"/>
    <property type="match status" value="2"/>
</dbReference>
<dbReference type="CDD" id="cd09440">
    <property type="entry name" value="LIM1_SF3"/>
    <property type="match status" value="1"/>
</dbReference>
<feature type="repeat" description="ANK" evidence="4">
    <location>
        <begin position="498"/>
        <end position="530"/>
    </location>
</feature>
<keyword evidence="1 5" id="KW-0479">Metal-binding</keyword>
<dbReference type="FunFam" id="2.10.110.10:FF:000002">
    <property type="entry name" value="LIM domain and actin-binding 1"/>
    <property type="match status" value="2"/>
</dbReference>
<dbReference type="InterPro" id="IPR036770">
    <property type="entry name" value="Ankyrin_rpt-contain_sf"/>
</dbReference>
<dbReference type="GO" id="GO:0051017">
    <property type="term" value="P:actin filament bundle assembly"/>
    <property type="evidence" value="ECO:0007669"/>
    <property type="project" value="UniProtKB-ARBA"/>
</dbReference>
<dbReference type="Pfam" id="PF00412">
    <property type="entry name" value="LIM"/>
    <property type="match status" value="2"/>
</dbReference>
<keyword evidence="4" id="KW-0040">ANK repeat</keyword>
<reference evidence="8" key="1">
    <citation type="submission" date="2020-07" db="EMBL/GenBank/DDBJ databases">
        <authorList>
            <person name="Lin J."/>
        </authorList>
    </citation>
    <scope>NUCLEOTIDE SEQUENCE</scope>
</reference>
<dbReference type="Gene3D" id="1.25.40.20">
    <property type="entry name" value="Ankyrin repeat-containing domain"/>
    <property type="match status" value="2"/>
</dbReference>
<proteinExistence type="predicted"/>
<dbReference type="GO" id="GO:0046872">
    <property type="term" value="F:metal ion binding"/>
    <property type="evidence" value="ECO:0007669"/>
    <property type="project" value="UniProtKB-KW"/>
</dbReference>
<evidence type="ECO:0000256" key="2">
    <source>
        <dbReference type="ARBA" id="ARBA00022833"/>
    </source>
</evidence>
<dbReference type="InterPro" id="IPR002110">
    <property type="entry name" value="Ankyrin_rpt"/>
</dbReference>
<dbReference type="Pfam" id="PF12796">
    <property type="entry name" value="Ank_2"/>
    <property type="match status" value="1"/>
</dbReference>
<feature type="domain" description="LIM zinc-binding" evidence="7">
    <location>
        <begin position="9"/>
        <end position="69"/>
    </location>
</feature>
<evidence type="ECO:0000256" key="6">
    <source>
        <dbReference type="SAM" id="MobiDB-lite"/>
    </source>
</evidence>
<evidence type="ECO:0000313" key="8">
    <source>
        <dbReference type="EMBL" id="CAD1826799.1"/>
    </source>
</evidence>
<feature type="domain" description="LIM zinc-binding" evidence="7">
    <location>
        <begin position="108"/>
        <end position="168"/>
    </location>
</feature>
<dbReference type="SUPFAM" id="SSF48403">
    <property type="entry name" value="Ankyrin repeat"/>
    <property type="match status" value="1"/>
</dbReference>
<feature type="repeat" description="ANK" evidence="4">
    <location>
        <begin position="465"/>
        <end position="497"/>
    </location>
</feature>
<evidence type="ECO:0000256" key="5">
    <source>
        <dbReference type="PROSITE-ProRule" id="PRU00125"/>
    </source>
</evidence>
<gene>
    <name evidence="8" type="ORF">CB5_LOCUS10010</name>
</gene>
<feature type="repeat" description="ANK" evidence="4">
    <location>
        <begin position="531"/>
        <end position="563"/>
    </location>
</feature>
<dbReference type="SMART" id="SM00132">
    <property type="entry name" value="LIM"/>
    <property type="match status" value="2"/>
</dbReference>
<evidence type="ECO:0000259" key="7">
    <source>
        <dbReference type="PROSITE" id="PS50023"/>
    </source>
</evidence>
<dbReference type="GO" id="GO:0051015">
    <property type="term" value="F:actin filament binding"/>
    <property type="evidence" value="ECO:0007669"/>
    <property type="project" value="UniProtKB-ARBA"/>
</dbReference>
<organism evidence="8">
    <name type="scientific">Ananas comosus var. bracteatus</name>
    <name type="common">red pineapple</name>
    <dbReference type="NCBI Taxonomy" id="296719"/>
    <lineage>
        <taxon>Eukaryota</taxon>
        <taxon>Viridiplantae</taxon>
        <taxon>Streptophyta</taxon>
        <taxon>Embryophyta</taxon>
        <taxon>Tracheophyta</taxon>
        <taxon>Spermatophyta</taxon>
        <taxon>Magnoliopsida</taxon>
        <taxon>Liliopsida</taxon>
        <taxon>Poales</taxon>
        <taxon>Bromeliaceae</taxon>
        <taxon>Bromelioideae</taxon>
        <taxon>Ananas</taxon>
    </lineage>
</organism>
<evidence type="ECO:0000256" key="4">
    <source>
        <dbReference type="PROSITE-ProRule" id="PRU00023"/>
    </source>
</evidence>
<name>A0A6V7P7L4_ANACO</name>
<dbReference type="SMART" id="SM00248">
    <property type="entry name" value="ANK"/>
    <property type="match status" value="5"/>
</dbReference>
<sequence length="597" mass="66688">MGLPALRRKKCTACEKKVYLVDQLTADNRVYHRSCFRCHHCKGTLKLTNYSSIDGVLYCKPHYDQLFKMTGSLDKSFEGVMKHRAERSNGHEGQSSSRVSSMFAGTQDKCVVCKKTVYPIEKVAVDGMAYHRPCFKCSHGGCVISPSNYVAHEGKLYCKHHHSQLVMAKGNFSQLEEKDVEAKVVIEKPPLPDNVAVEKPPLPDNVAVEKPPLPDNVAIQKPQQPDDMAVEKPPQPDNVFTPKTHKQRMCPLSSHRSKIMWPLRNHRRMNEGNVRGSLLSTSALPPPLTANHRVRNRHFSPPSSPFFSRSSLRSPSPKLRFRSPAPRSVNPSFRPRSKWESAGVWEDPDDGYGSEYEERGGLEEEDDDDVEEEEDGGGEARGAKPSLLGIAKSPIAQFDEELVKEVELLLTPEEKAILDQNEAPNLSKISTLKWHPLHSFALAGQIPFMDKLLETGTCIDSFDKDGFTPLHKAVIGKKEAVISHLLRKGANPHVRDRDGATPLHYAVQVGAMQTVKLLIKYKVDVNVADNEGWTPLHVAIQSRSRDIAKVLLVNGADKSRRNKDGKTPLDLSLCYGKDFKSYDLAKLLKLVPANRDP</sequence>
<dbReference type="Gene3D" id="2.10.110.10">
    <property type="entry name" value="Cysteine Rich Protein"/>
    <property type="match status" value="2"/>
</dbReference>
<keyword evidence="3 5" id="KW-0440">LIM domain</keyword>
<protein>
    <recommendedName>
        <fullName evidence="7">LIM zinc-binding domain-containing protein</fullName>
    </recommendedName>
</protein>
<evidence type="ECO:0000256" key="3">
    <source>
        <dbReference type="ARBA" id="ARBA00023038"/>
    </source>
</evidence>
<accession>A0A6V7P7L4</accession>
<feature type="region of interest" description="Disordered" evidence="6">
    <location>
        <begin position="224"/>
        <end position="385"/>
    </location>
</feature>
<dbReference type="PROSITE" id="PS00478">
    <property type="entry name" value="LIM_DOMAIN_1"/>
    <property type="match status" value="1"/>
</dbReference>
<dbReference type="EMBL" id="LR862146">
    <property type="protein sequence ID" value="CAD1826799.1"/>
    <property type="molecule type" value="Genomic_DNA"/>
</dbReference>
<dbReference type="SUPFAM" id="SSF57716">
    <property type="entry name" value="Glucocorticoid receptor-like (DNA-binding domain)"/>
    <property type="match status" value="4"/>
</dbReference>
<dbReference type="PANTHER" id="PTHR24206">
    <property type="entry name" value="OS06G0237300 PROTEIN"/>
    <property type="match status" value="1"/>
</dbReference>
<dbReference type="PROSITE" id="PS50297">
    <property type="entry name" value="ANK_REP_REGION"/>
    <property type="match status" value="3"/>
</dbReference>
<dbReference type="CDD" id="cd09441">
    <property type="entry name" value="LIM2_SF3"/>
    <property type="match status" value="1"/>
</dbReference>
<dbReference type="InterPro" id="IPR001781">
    <property type="entry name" value="Znf_LIM"/>
</dbReference>
<evidence type="ECO:0000256" key="1">
    <source>
        <dbReference type="ARBA" id="ARBA00022723"/>
    </source>
</evidence>
<keyword evidence="2 5" id="KW-0862">Zinc</keyword>
<dbReference type="AlphaFoldDB" id="A0A6V7P7L4"/>
<feature type="compositionally biased region" description="Acidic residues" evidence="6">
    <location>
        <begin position="363"/>
        <end position="377"/>
    </location>
</feature>
<dbReference type="PROSITE" id="PS50088">
    <property type="entry name" value="ANK_REPEAT"/>
    <property type="match status" value="3"/>
</dbReference>